<keyword evidence="2" id="KW-1185">Reference proteome</keyword>
<reference evidence="1" key="1">
    <citation type="submission" date="2021-05" db="EMBL/GenBank/DDBJ databases">
        <authorList>
            <person name="Scholz U."/>
            <person name="Mascher M."/>
            <person name="Fiebig A."/>
        </authorList>
    </citation>
    <scope>NUCLEOTIDE SEQUENCE [LARGE SCALE GENOMIC DNA]</scope>
</reference>
<name>A0ACD5Z9S6_AVESA</name>
<evidence type="ECO:0000313" key="2">
    <source>
        <dbReference type="Proteomes" id="UP001732700"/>
    </source>
</evidence>
<dbReference type="EnsemblPlants" id="AVESA.00010b.r2.6CG1111710.1">
    <property type="protein sequence ID" value="AVESA.00010b.r2.6CG1111710.1.CDS.1"/>
    <property type="gene ID" value="AVESA.00010b.r2.6CG1111710"/>
</dbReference>
<sequence>MYSRGTTPTRLIVGVYVDDLVITGSNSSDIDKFKLEMQSIVQMSDLGLLSYYLEIEVRQGPSGIVISQSAYAQKLLEKAGMAGSNPCHVPMEPGFKLFKCSTTPATNATEYRSIVRSLRYLVNTRADLTFAIRFVSHFMEIPAEEHLATVKRILRYIAGSVRLRCKYGRSTGAPRLVGYSDSDLGGDVESCKSTSGTQFFLGSSPVTWRSQKKKILAISSYESDYVDATTAACQGIWLAQSLGEFSNTEAEQVVLKVDNKSAISLAKNPVFHDRFTRDWPSYAQASAWLRCHRNSSLGSDCWSRLVVSRKFQVAC</sequence>
<reference evidence="1" key="2">
    <citation type="submission" date="2025-09" db="UniProtKB">
        <authorList>
            <consortium name="EnsemblPlants"/>
        </authorList>
    </citation>
    <scope>IDENTIFICATION</scope>
</reference>
<evidence type="ECO:0000313" key="1">
    <source>
        <dbReference type="EnsemblPlants" id="AVESA.00010b.r2.6CG1111710.1.CDS.1"/>
    </source>
</evidence>
<dbReference type="Proteomes" id="UP001732700">
    <property type="component" value="Chromosome 6C"/>
</dbReference>
<organism evidence="1 2">
    <name type="scientific">Avena sativa</name>
    <name type="common">Oat</name>
    <dbReference type="NCBI Taxonomy" id="4498"/>
    <lineage>
        <taxon>Eukaryota</taxon>
        <taxon>Viridiplantae</taxon>
        <taxon>Streptophyta</taxon>
        <taxon>Embryophyta</taxon>
        <taxon>Tracheophyta</taxon>
        <taxon>Spermatophyta</taxon>
        <taxon>Magnoliopsida</taxon>
        <taxon>Liliopsida</taxon>
        <taxon>Poales</taxon>
        <taxon>Poaceae</taxon>
        <taxon>BOP clade</taxon>
        <taxon>Pooideae</taxon>
        <taxon>Poodae</taxon>
        <taxon>Poeae</taxon>
        <taxon>Poeae Chloroplast Group 1 (Aveneae type)</taxon>
        <taxon>Aveninae</taxon>
        <taxon>Avena</taxon>
    </lineage>
</organism>
<accession>A0ACD5Z9S6</accession>
<proteinExistence type="predicted"/>
<protein>
    <submittedName>
        <fullName evidence="1">Uncharacterized protein</fullName>
    </submittedName>
</protein>